<accession>A0A0F9FG46</accession>
<dbReference type="EMBL" id="LAZR01023755">
    <property type="protein sequence ID" value="KKL77416.1"/>
    <property type="molecule type" value="Genomic_DNA"/>
</dbReference>
<protein>
    <recommendedName>
        <fullName evidence="1">N-acetyltransferase domain-containing protein</fullName>
    </recommendedName>
</protein>
<dbReference type="Pfam" id="PF13508">
    <property type="entry name" value="Acetyltransf_7"/>
    <property type="match status" value="1"/>
</dbReference>
<evidence type="ECO:0000313" key="2">
    <source>
        <dbReference type="EMBL" id="KKL77416.1"/>
    </source>
</evidence>
<dbReference type="InterPro" id="IPR000182">
    <property type="entry name" value="GNAT_dom"/>
</dbReference>
<dbReference type="Gene3D" id="3.40.630.30">
    <property type="match status" value="1"/>
</dbReference>
<dbReference type="SUPFAM" id="SSF55729">
    <property type="entry name" value="Acyl-CoA N-acyltransferases (Nat)"/>
    <property type="match status" value="1"/>
</dbReference>
<evidence type="ECO:0000259" key="1">
    <source>
        <dbReference type="PROSITE" id="PS51186"/>
    </source>
</evidence>
<feature type="domain" description="N-acetyltransferase" evidence="1">
    <location>
        <begin position="1"/>
        <end position="138"/>
    </location>
</feature>
<comment type="caution">
    <text evidence="2">The sequence shown here is derived from an EMBL/GenBank/DDBJ whole genome shotgun (WGS) entry which is preliminary data.</text>
</comment>
<proteinExistence type="predicted"/>
<organism evidence="2">
    <name type="scientific">marine sediment metagenome</name>
    <dbReference type="NCBI Taxonomy" id="412755"/>
    <lineage>
        <taxon>unclassified sequences</taxon>
        <taxon>metagenomes</taxon>
        <taxon>ecological metagenomes</taxon>
    </lineage>
</organism>
<gene>
    <name evidence="2" type="ORF">LCGC14_2035120</name>
</gene>
<dbReference type="AlphaFoldDB" id="A0A0F9FG46"/>
<sequence>MIRRCLDNEFDTIYEIINDGAKAYKGVIPDDRWHEPYMSRSELQQQIKEGVDFWGFDENGTLCGVMGIQQMGDVTLIRHAYVCTSEQRRGIGGQLLKLLREQSDKPFLIGMWMEETWAIKFYEKHGFQQIQKTGSLIC</sequence>
<dbReference type="InterPro" id="IPR016181">
    <property type="entry name" value="Acyl_CoA_acyltransferase"/>
</dbReference>
<dbReference type="GO" id="GO:0016747">
    <property type="term" value="F:acyltransferase activity, transferring groups other than amino-acyl groups"/>
    <property type="evidence" value="ECO:0007669"/>
    <property type="project" value="InterPro"/>
</dbReference>
<dbReference type="PROSITE" id="PS51186">
    <property type="entry name" value="GNAT"/>
    <property type="match status" value="1"/>
</dbReference>
<reference evidence="2" key="1">
    <citation type="journal article" date="2015" name="Nature">
        <title>Complex archaea that bridge the gap between prokaryotes and eukaryotes.</title>
        <authorList>
            <person name="Spang A."/>
            <person name="Saw J.H."/>
            <person name="Jorgensen S.L."/>
            <person name="Zaremba-Niedzwiedzka K."/>
            <person name="Martijn J."/>
            <person name="Lind A.E."/>
            <person name="van Eijk R."/>
            <person name="Schleper C."/>
            <person name="Guy L."/>
            <person name="Ettema T.J."/>
        </authorList>
    </citation>
    <scope>NUCLEOTIDE SEQUENCE</scope>
</reference>
<name>A0A0F9FG46_9ZZZZ</name>